<evidence type="ECO:0000313" key="2">
    <source>
        <dbReference type="Proteomes" id="UP000192721"/>
    </source>
</evidence>
<organism evidence="1 2">
    <name type="scientific">Chromobacterium haemolyticum</name>
    <dbReference type="NCBI Taxonomy" id="394935"/>
    <lineage>
        <taxon>Bacteria</taxon>
        <taxon>Pseudomonadati</taxon>
        <taxon>Pseudomonadota</taxon>
        <taxon>Betaproteobacteria</taxon>
        <taxon>Neisseriales</taxon>
        <taxon>Chromobacteriaceae</taxon>
        <taxon>Chromobacterium</taxon>
    </lineage>
</organism>
<reference evidence="1 2" key="1">
    <citation type="submission" date="2017-02" db="EMBL/GenBank/DDBJ databases">
        <title>Chromobacterium haemolyticum H5244.</title>
        <authorList>
            <person name="Gulvik C.A."/>
        </authorList>
    </citation>
    <scope>NUCLEOTIDE SEQUENCE [LARGE SCALE GENOMIC DNA]</scope>
    <source>
        <strain evidence="1 2">H5244</strain>
    </source>
</reference>
<dbReference type="Pfam" id="PF09195">
    <property type="entry name" value="Endonuc-BglII"/>
    <property type="match status" value="1"/>
</dbReference>
<gene>
    <name evidence="1" type="ORF">B0T45_03520</name>
</gene>
<proteinExistence type="predicted"/>
<keyword evidence="1" id="KW-0255">Endonuclease</keyword>
<accession>A0A1W0D9S3</accession>
<dbReference type="SUPFAM" id="SSF52980">
    <property type="entry name" value="Restriction endonuclease-like"/>
    <property type="match status" value="1"/>
</dbReference>
<evidence type="ECO:0000313" key="1">
    <source>
        <dbReference type="EMBL" id="OQS43775.1"/>
    </source>
</evidence>
<comment type="caution">
    <text evidence="1">The sequence shown here is derived from an EMBL/GenBank/DDBJ whole genome shotgun (WGS) entry which is preliminary data.</text>
</comment>
<dbReference type="GO" id="GO:0009036">
    <property type="term" value="F:type II site-specific deoxyribonuclease activity"/>
    <property type="evidence" value="ECO:0007669"/>
    <property type="project" value="InterPro"/>
</dbReference>
<dbReference type="Proteomes" id="UP000192721">
    <property type="component" value="Unassembled WGS sequence"/>
</dbReference>
<keyword evidence="1" id="KW-0540">Nuclease</keyword>
<dbReference type="InterPro" id="IPR015278">
    <property type="entry name" value="BglII-like"/>
</dbReference>
<dbReference type="InterPro" id="IPR011335">
    <property type="entry name" value="Restrct_endonuc-II-like"/>
</dbReference>
<keyword evidence="1" id="KW-0378">Hydrolase</keyword>
<dbReference type="RefSeq" id="WP_081554582.1">
    <property type="nucleotide sequence ID" value="NZ_MUKV01000002.1"/>
</dbReference>
<sequence>MFDTNTYDDSFVLSPEIRARWAFMETSSAAAVLRSVCPVEWADITHVLATFQLDPKRWLQAGGNRGDIAKEIDKMFSDRGWRETRVDLSTQGILLSKKNEIIEKLPAVYQEGYLVDNFKGRVALDVEWNAKDGNLDRDLSAYRAWHEAGVISAAVLITQDRIKLKQLAERLWSDYQETLPEDQRNPKLPIDLKTSTTTNLEKAELRVRRGVMGTCPLLVVAAIPETWNGQPYSLD</sequence>
<protein>
    <submittedName>
        <fullName evidence="1">Restriction endonuclease</fullName>
    </submittedName>
</protein>
<dbReference type="EMBL" id="MUKV01000002">
    <property type="protein sequence ID" value="OQS43775.1"/>
    <property type="molecule type" value="Genomic_DNA"/>
</dbReference>
<dbReference type="AlphaFoldDB" id="A0A1W0D9S3"/>
<name>A0A1W0D9S3_9NEIS</name>
<dbReference type="GO" id="GO:0009307">
    <property type="term" value="P:DNA restriction-modification system"/>
    <property type="evidence" value="ECO:0007669"/>
    <property type="project" value="InterPro"/>
</dbReference>